<dbReference type="EMBL" id="LQPN01000044">
    <property type="protein sequence ID" value="ORW46957.1"/>
    <property type="molecule type" value="Genomic_DNA"/>
</dbReference>
<comment type="caution">
    <text evidence="2">The sequence shown here is derived from an EMBL/GenBank/DDBJ whole genome shotgun (WGS) entry which is preliminary data.</text>
</comment>
<sequence>MASSFGGKVAVAWAIAGVVVGVGACSTGPKMVSKGDVANQISTKMTSPGGQKPDSVTCPDDLKAQVGAQINCTMKANGQTSTVNVTVSSLNGDQANFEMVNTIDKNQVAQQISDQLAQQFGSKPDSVTCPDNLKGAQGATLRCQLVDSGQKYGVTVTVNAVQGSDVNFGFKVDEKPTT</sequence>
<reference evidence="2 3" key="1">
    <citation type="journal article" date="2015" name="Emerg. Microbes Infect.">
        <title>Characterization of 17 strains belonging to the Mycobacterium simiae complex and description of Mycobacterium paraense sp. nov.</title>
        <authorList>
            <person name="Fusco da Costa A.R."/>
            <person name="Fedrizzi T."/>
            <person name="Lopes M.L."/>
            <person name="Pecorari M."/>
            <person name="Oliveira da Costa W.L."/>
            <person name="Giacobazzi E."/>
            <person name="da Costa Bahia J.R."/>
            <person name="De Sanctis V."/>
            <person name="Batista Lima K.V."/>
            <person name="Bertorelli R."/>
            <person name="Grottola A."/>
            <person name="Fabio A."/>
            <person name="Mariottini A."/>
            <person name="Ferretti P."/>
            <person name="Di Leva F."/>
            <person name="Fregni Serpini G."/>
            <person name="Tagliazucchi S."/>
            <person name="Rumpianesi F."/>
            <person name="Jousson O."/>
            <person name="Segata N."/>
            <person name="Tortoli E."/>
        </authorList>
    </citation>
    <scope>NUCLEOTIDE SEQUENCE [LARGE SCALE GENOMIC DNA]</scope>
    <source>
        <strain evidence="2 3">IEC33</strain>
    </source>
</reference>
<dbReference type="Pfam" id="PF14230">
    <property type="entry name" value="DUF4333"/>
    <property type="match status" value="2"/>
</dbReference>
<evidence type="ECO:0000259" key="1">
    <source>
        <dbReference type="Pfam" id="PF14230"/>
    </source>
</evidence>
<organism evidence="2 3">
    <name type="scientific">Mycobacterium paraense</name>
    <dbReference type="NCBI Taxonomy" id="767916"/>
    <lineage>
        <taxon>Bacteria</taxon>
        <taxon>Bacillati</taxon>
        <taxon>Actinomycetota</taxon>
        <taxon>Actinomycetes</taxon>
        <taxon>Mycobacteriales</taxon>
        <taxon>Mycobacteriaceae</taxon>
        <taxon>Mycobacterium</taxon>
        <taxon>Mycobacterium simiae complex</taxon>
    </lineage>
</organism>
<dbReference type="InterPro" id="IPR025637">
    <property type="entry name" value="DUF4333"/>
</dbReference>
<dbReference type="AlphaFoldDB" id="A0A1X2AA64"/>
<evidence type="ECO:0000313" key="2">
    <source>
        <dbReference type="EMBL" id="ORW46957.1"/>
    </source>
</evidence>
<evidence type="ECO:0000313" key="3">
    <source>
        <dbReference type="Proteomes" id="UP000193285"/>
    </source>
</evidence>
<feature type="domain" description="DUF4333" evidence="1">
    <location>
        <begin position="102"/>
        <end position="163"/>
    </location>
</feature>
<accession>A0A1X2AA64</accession>
<feature type="domain" description="DUF4333" evidence="1">
    <location>
        <begin position="20"/>
        <end position="92"/>
    </location>
</feature>
<gene>
    <name evidence="2" type="ORF">AWB90_13385</name>
</gene>
<proteinExistence type="predicted"/>
<name>A0A1X2AA64_9MYCO</name>
<protein>
    <recommendedName>
        <fullName evidence="1">DUF4333 domain-containing protein</fullName>
    </recommendedName>
</protein>
<dbReference type="RefSeq" id="WP_085245025.1">
    <property type="nucleotide sequence ID" value="NZ_LQPN01000044.1"/>
</dbReference>
<dbReference type="OrthoDB" id="3568721at2"/>
<dbReference type="Proteomes" id="UP000193285">
    <property type="component" value="Unassembled WGS sequence"/>
</dbReference>